<dbReference type="InterPro" id="IPR030395">
    <property type="entry name" value="GP_PDE_dom"/>
</dbReference>
<evidence type="ECO:0000313" key="9">
    <source>
        <dbReference type="EMBL" id="NEV62620.1"/>
    </source>
</evidence>
<comment type="similarity">
    <text evidence="1">Belongs to the glycerophosphoryl diester phosphodiesterase family.</text>
</comment>
<dbReference type="EC" id="3.1.4.46" evidence="2"/>
<dbReference type="GO" id="GO:0006071">
    <property type="term" value="P:glycerol metabolic process"/>
    <property type="evidence" value="ECO:0007669"/>
    <property type="project" value="UniProtKB-KW"/>
</dbReference>
<dbReference type="GO" id="GO:0006629">
    <property type="term" value="P:lipid metabolic process"/>
    <property type="evidence" value="ECO:0007669"/>
    <property type="project" value="InterPro"/>
</dbReference>
<dbReference type="InterPro" id="IPR017946">
    <property type="entry name" value="PLC-like_Pdiesterase_TIM-brl"/>
</dbReference>
<reference evidence="9 10" key="1">
    <citation type="submission" date="2020-02" db="EMBL/GenBank/DDBJ databases">
        <title>Genome sequences of Thiorhodococcus mannitoliphagus and Thiorhodococcus minor, purple sulfur photosynthetic bacteria in the gammaproteobacterial family, Chromatiaceae.</title>
        <authorList>
            <person name="Aviles F.A."/>
            <person name="Meyer T.E."/>
            <person name="Kyndt J.A."/>
        </authorList>
    </citation>
    <scope>NUCLEOTIDE SEQUENCE [LARGE SCALE GENOMIC DNA]</scope>
    <source>
        <strain evidence="9 10">DSM 11518</strain>
    </source>
</reference>
<feature type="chain" id="PRO_5026993145" description="glycerophosphodiester phosphodiesterase" evidence="7">
    <location>
        <begin position="28"/>
        <end position="433"/>
    </location>
</feature>
<evidence type="ECO:0000259" key="8">
    <source>
        <dbReference type="PROSITE" id="PS51704"/>
    </source>
</evidence>
<dbReference type="PANTHER" id="PTHR43620:SF7">
    <property type="entry name" value="GLYCEROPHOSPHODIESTER PHOSPHODIESTERASE GDPD5-RELATED"/>
    <property type="match status" value="1"/>
</dbReference>
<accession>A0A6M0JYQ2</accession>
<keyword evidence="3 7" id="KW-0732">Signal</keyword>
<proteinExistence type="inferred from homology"/>
<dbReference type="Proteomes" id="UP000483379">
    <property type="component" value="Unassembled WGS sequence"/>
</dbReference>
<name>A0A6M0JYQ2_9GAMM</name>
<evidence type="ECO:0000256" key="4">
    <source>
        <dbReference type="ARBA" id="ARBA00022798"/>
    </source>
</evidence>
<dbReference type="AlphaFoldDB" id="A0A6M0JYQ2"/>
<dbReference type="Gene3D" id="3.20.20.190">
    <property type="entry name" value="Phosphatidylinositol (PI) phosphodiesterase"/>
    <property type="match status" value="1"/>
</dbReference>
<evidence type="ECO:0000256" key="5">
    <source>
        <dbReference type="ARBA" id="ARBA00022801"/>
    </source>
</evidence>
<feature type="signal peptide" evidence="7">
    <location>
        <begin position="1"/>
        <end position="27"/>
    </location>
</feature>
<evidence type="ECO:0000256" key="6">
    <source>
        <dbReference type="ARBA" id="ARBA00047512"/>
    </source>
</evidence>
<dbReference type="Pfam" id="PF03009">
    <property type="entry name" value="GDPD"/>
    <property type="match status" value="1"/>
</dbReference>
<evidence type="ECO:0000256" key="7">
    <source>
        <dbReference type="SAM" id="SignalP"/>
    </source>
</evidence>
<keyword evidence="10" id="KW-1185">Reference proteome</keyword>
<dbReference type="EMBL" id="JAAIJQ010000031">
    <property type="protein sequence ID" value="NEV62620.1"/>
    <property type="molecule type" value="Genomic_DNA"/>
</dbReference>
<comment type="catalytic activity">
    <reaction evidence="6">
        <text>a sn-glycero-3-phosphodiester + H2O = an alcohol + sn-glycerol 3-phosphate + H(+)</text>
        <dbReference type="Rhea" id="RHEA:12969"/>
        <dbReference type="ChEBI" id="CHEBI:15377"/>
        <dbReference type="ChEBI" id="CHEBI:15378"/>
        <dbReference type="ChEBI" id="CHEBI:30879"/>
        <dbReference type="ChEBI" id="CHEBI:57597"/>
        <dbReference type="ChEBI" id="CHEBI:83408"/>
        <dbReference type="EC" id="3.1.4.46"/>
    </reaction>
</comment>
<feature type="domain" description="GP-PDE" evidence="8">
    <location>
        <begin position="78"/>
        <end position="403"/>
    </location>
</feature>
<dbReference type="SUPFAM" id="SSF51695">
    <property type="entry name" value="PLC-like phosphodiesterases"/>
    <property type="match status" value="1"/>
</dbReference>
<evidence type="ECO:0000256" key="2">
    <source>
        <dbReference type="ARBA" id="ARBA00012247"/>
    </source>
</evidence>
<organism evidence="9 10">
    <name type="scientific">Thiorhodococcus minor</name>
    <dbReference type="NCBI Taxonomy" id="57489"/>
    <lineage>
        <taxon>Bacteria</taxon>
        <taxon>Pseudomonadati</taxon>
        <taxon>Pseudomonadota</taxon>
        <taxon>Gammaproteobacteria</taxon>
        <taxon>Chromatiales</taxon>
        <taxon>Chromatiaceae</taxon>
        <taxon>Thiorhodococcus</taxon>
    </lineage>
</organism>
<sequence>MSAPRLASMITALSLAILLAQSLPALARSDGAKPVQFLGAAAQLGPRPFFLVNDMAEGDLKSQLQRCAADRGLYERTSFSIGHRGACMQFPEHTRESYEAAARQGAGIVECDVTFTKDLALVCRHSQCDLHTTTNIVDTELNAKCTQPFTPAEFDADGNLLTAASATCCTSDVTLAEFRTLKGKMDASNPAATTPAEYLTGTADWRTDLYSGPTSGTLMTHAESIVLFKALQVQMTPELKAPSVAMPFDSDGDGVGDYSQEAYAQQMIDEYKAAGVSPVHVYPQSFQIEDIRYWIANEPAFGSQAVYLYDADAVAELPGAAELMSYKAEGINYVAPPLWALVSANGEEIVPSQYALDAKAADLEIITWTLERSGILADGDNGWYYQTFDGAISREGDTLRLLDVLARDVGIKGIFSDWPATVTFYANCMRSAR</sequence>
<gene>
    <name evidence="9" type="ORF">G3446_12080</name>
</gene>
<keyword evidence="5" id="KW-0378">Hydrolase</keyword>
<evidence type="ECO:0000313" key="10">
    <source>
        <dbReference type="Proteomes" id="UP000483379"/>
    </source>
</evidence>
<dbReference type="PANTHER" id="PTHR43620">
    <property type="entry name" value="GLYCEROPHOSPHORYL DIESTER PHOSPHODIESTERASE"/>
    <property type="match status" value="1"/>
</dbReference>
<evidence type="ECO:0000256" key="3">
    <source>
        <dbReference type="ARBA" id="ARBA00022729"/>
    </source>
</evidence>
<dbReference type="PROSITE" id="PS51704">
    <property type="entry name" value="GP_PDE"/>
    <property type="match status" value="1"/>
</dbReference>
<dbReference type="RefSeq" id="WP_164453089.1">
    <property type="nucleotide sequence ID" value="NZ_JAAIJQ010000031.1"/>
</dbReference>
<evidence type="ECO:0000256" key="1">
    <source>
        <dbReference type="ARBA" id="ARBA00007277"/>
    </source>
</evidence>
<dbReference type="GO" id="GO:0008889">
    <property type="term" value="F:glycerophosphodiester phosphodiesterase activity"/>
    <property type="evidence" value="ECO:0007669"/>
    <property type="project" value="UniProtKB-EC"/>
</dbReference>
<protein>
    <recommendedName>
        <fullName evidence="2">glycerophosphodiester phosphodiesterase</fullName>
        <ecNumber evidence="2">3.1.4.46</ecNumber>
    </recommendedName>
</protein>
<comment type="caution">
    <text evidence="9">The sequence shown here is derived from an EMBL/GenBank/DDBJ whole genome shotgun (WGS) entry which is preliminary data.</text>
</comment>
<keyword evidence="4" id="KW-0319">Glycerol metabolism</keyword>